<proteinExistence type="predicted"/>
<gene>
    <name evidence="2" type="ORF">KI387_025952</name>
</gene>
<organism evidence="2 3">
    <name type="scientific">Taxus chinensis</name>
    <name type="common">Chinese yew</name>
    <name type="synonym">Taxus wallichiana var. chinensis</name>
    <dbReference type="NCBI Taxonomy" id="29808"/>
    <lineage>
        <taxon>Eukaryota</taxon>
        <taxon>Viridiplantae</taxon>
        <taxon>Streptophyta</taxon>
        <taxon>Embryophyta</taxon>
        <taxon>Tracheophyta</taxon>
        <taxon>Spermatophyta</taxon>
        <taxon>Pinopsida</taxon>
        <taxon>Pinidae</taxon>
        <taxon>Conifers II</taxon>
        <taxon>Cupressales</taxon>
        <taxon>Taxaceae</taxon>
        <taxon>Taxus</taxon>
    </lineage>
</organism>
<reference evidence="2 3" key="1">
    <citation type="journal article" date="2021" name="Nat. Plants">
        <title>The Taxus genome provides insights into paclitaxel biosynthesis.</title>
        <authorList>
            <person name="Xiong X."/>
            <person name="Gou J."/>
            <person name="Liao Q."/>
            <person name="Li Y."/>
            <person name="Zhou Q."/>
            <person name="Bi G."/>
            <person name="Li C."/>
            <person name="Du R."/>
            <person name="Wang X."/>
            <person name="Sun T."/>
            <person name="Guo L."/>
            <person name="Liang H."/>
            <person name="Lu P."/>
            <person name="Wu Y."/>
            <person name="Zhang Z."/>
            <person name="Ro D.K."/>
            <person name="Shang Y."/>
            <person name="Huang S."/>
            <person name="Yan J."/>
        </authorList>
    </citation>
    <scope>NUCLEOTIDE SEQUENCE [LARGE SCALE GENOMIC DNA]</scope>
    <source>
        <strain evidence="2">Ta-2019</strain>
    </source>
</reference>
<dbReference type="Proteomes" id="UP000824469">
    <property type="component" value="Unassembled WGS sequence"/>
</dbReference>
<dbReference type="EMBL" id="JAHRHJ020000006">
    <property type="protein sequence ID" value="KAH9310917.1"/>
    <property type="molecule type" value="Genomic_DNA"/>
</dbReference>
<feature type="region of interest" description="Disordered" evidence="1">
    <location>
        <begin position="1"/>
        <end position="29"/>
    </location>
</feature>
<dbReference type="AlphaFoldDB" id="A0AA38FUV8"/>
<comment type="caution">
    <text evidence="2">The sequence shown here is derived from an EMBL/GenBank/DDBJ whole genome shotgun (WGS) entry which is preliminary data.</text>
</comment>
<protein>
    <submittedName>
        <fullName evidence="2">Uncharacterized protein</fullName>
    </submittedName>
</protein>
<feature type="compositionally biased region" description="Basic and acidic residues" evidence="1">
    <location>
        <begin position="283"/>
        <end position="303"/>
    </location>
</feature>
<name>A0AA38FUV8_TAXCH</name>
<accession>A0AA38FUV8</accession>
<feature type="non-terminal residue" evidence="2">
    <location>
        <position position="1"/>
    </location>
</feature>
<feature type="compositionally biased region" description="Basic and acidic residues" evidence="1">
    <location>
        <begin position="1"/>
        <end position="14"/>
    </location>
</feature>
<evidence type="ECO:0000256" key="1">
    <source>
        <dbReference type="SAM" id="MobiDB-lite"/>
    </source>
</evidence>
<sequence>MAADRDSDKKHAEDVVLGNGDSVQSGYEPNAMRSQYGAGNVSGSGSSENCSFQFFAHNEDGLNLSVDVNSDPLDWMRVCSNGLSVPQHIHRPKPVALRSEKGSTRGVAGAVLVNADRALQGGFCNRFVLEKVVSSGIDELSAGCIGKEFQTELQVMPERSEAMRELCEQQPEASQIGAVNDGKELGVRGMKQQSVTGFESEPKDAGMIDQGVLSGSGREPGDHQCVLPHEHTVPGADIKPRDVEMIDQDVLSGSGHAVLRIDREPKDVGMTDQGVLSDSGQESADHQHVQAHEDVQNKDGENT</sequence>
<evidence type="ECO:0000313" key="2">
    <source>
        <dbReference type="EMBL" id="KAH9310917.1"/>
    </source>
</evidence>
<feature type="region of interest" description="Disordered" evidence="1">
    <location>
        <begin position="261"/>
        <end position="303"/>
    </location>
</feature>
<evidence type="ECO:0000313" key="3">
    <source>
        <dbReference type="Proteomes" id="UP000824469"/>
    </source>
</evidence>
<keyword evidence="3" id="KW-1185">Reference proteome</keyword>